<dbReference type="EMBL" id="MK599416">
    <property type="protein sequence ID" value="QBZ71436.1"/>
    <property type="molecule type" value="Genomic_DNA"/>
</dbReference>
<evidence type="ECO:0000313" key="2">
    <source>
        <dbReference type="Proteomes" id="UP000297139"/>
    </source>
</evidence>
<keyword evidence="2" id="KW-1185">Reference proteome</keyword>
<dbReference type="KEGG" id="vg:64469644"/>
<reference evidence="2" key="1">
    <citation type="submission" date="2019-03" db="EMBL/GenBank/DDBJ databases">
        <authorList>
            <person name="Olsen N.S."/>
            <person name="Kot W."/>
            <person name="Hansen L.H."/>
        </authorList>
    </citation>
    <scope>NUCLEOTIDE SEQUENCE [LARGE SCALE GENOMIC DNA]</scope>
</reference>
<proteinExistence type="predicted"/>
<protein>
    <submittedName>
        <fullName evidence="1">EaC protein</fullName>
    </submittedName>
</protein>
<dbReference type="Proteomes" id="UP000297139">
    <property type="component" value="Segment"/>
</dbReference>
<name>A0A4D6E033_9CAUD</name>
<dbReference type="GeneID" id="64469644"/>
<dbReference type="RefSeq" id="YP_010053967.1">
    <property type="nucleotide sequence ID" value="NC_054647.1"/>
</dbReference>
<sequence>MSSNAKHYDYYMVEGDDVKKLIDTYDDIKNRRNEILGDAMKKVGAIAFTTTRSWGAVGCGLLESFVWSKQFEFPCQVTIKREDFWEGQRVIVARGKGNTKDGREYNKKLDAVMREANEKLKLLPEWKDYIVNHYGIARTGIGEQSGRGFGFAMLSTYGGKHPQKDDCLIFAVPNTKDEGHGQVTIPDNFKQITYGQFYDIANSCDEE</sequence>
<accession>A0A4D6E033</accession>
<organism evidence="1 2">
    <name type="scientific">Salmonella phage Akira</name>
    <dbReference type="NCBI Taxonomy" id="2562461"/>
    <lineage>
        <taxon>Viruses</taxon>
        <taxon>Duplodnaviria</taxon>
        <taxon>Heunggongvirae</taxon>
        <taxon>Uroviricota</taxon>
        <taxon>Caudoviricetes</taxon>
        <taxon>Akiravirus</taxon>
        <taxon>Akiravirus akira</taxon>
    </lineage>
</organism>
<evidence type="ECO:0000313" key="1">
    <source>
        <dbReference type="EMBL" id="QBZ71436.1"/>
    </source>
</evidence>